<organism evidence="5">
    <name type="scientific">Escherichia coli</name>
    <dbReference type="NCBI Taxonomy" id="562"/>
    <lineage>
        <taxon>Bacteria</taxon>
        <taxon>Pseudomonadati</taxon>
        <taxon>Pseudomonadota</taxon>
        <taxon>Gammaproteobacteria</taxon>
        <taxon>Enterobacterales</taxon>
        <taxon>Enterobacteriaceae</taxon>
        <taxon>Escherichia</taxon>
    </lineage>
</organism>
<dbReference type="PANTHER" id="PTHR43179:SF12">
    <property type="entry name" value="GALACTOFURANOSYLTRANSFERASE GLFT2"/>
    <property type="match status" value="1"/>
</dbReference>
<evidence type="ECO:0000256" key="3">
    <source>
        <dbReference type="ARBA" id="ARBA00022679"/>
    </source>
</evidence>
<evidence type="ECO:0000256" key="2">
    <source>
        <dbReference type="ARBA" id="ARBA00022676"/>
    </source>
</evidence>
<sequence>MLIQSLNFKLNDKKEFIVSSEASSVTAILVTFNPEPNIFHKVINSLSSQIQNIIVVDNSSKNRKEFEFFLNQQNGIILLPQENNIGLAAAQNIGIKYAKDILNSTHIILFDQDSIIEPNFVVNLINEELKLKHEGYKIAAIGPSFYDPENNKVYPATLYCGPFIRKVMLAEQPVEATFLIASGCLINMDVIKHIGYMLEDLFIDYIDVEWSLRAKKSGYKLFITPKSSMAHSIGDKRISFFGRTISCHSPLRRYYLVRNSFKMMRLPYVPIGYKIRETIFNILRVIIGFATSTDKKSFTKYTVVAFKDGVSGKFGPCKYKF</sequence>
<evidence type="ECO:0000313" key="5">
    <source>
        <dbReference type="EMBL" id="BAU71609.1"/>
    </source>
</evidence>
<feature type="domain" description="Glycosyltransferase 2-like" evidence="4">
    <location>
        <begin position="27"/>
        <end position="194"/>
    </location>
</feature>
<dbReference type="NCBIfam" id="TIGR01556">
    <property type="entry name" value="rhamnosyltran"/>
    <property type="match status" value="1"/>
</dbReference>
<dbReference type="InterPro" id="IPR006446">
    <property type="entry name" value="RhaTrfase"/>
</dbReference>
<evidence type="ECO:0000256" key="1">
    <source>
        <dbReference type="ARBA" id="ARBA00006739"/>
    </source>
</evidence>
<dbReference type="GO" id="GO:0016757">
    <property type="term" value="F:glycosyltransferase activity"/>
    <property type="evidence" value="ECO:0007669"/>
    <property type="project" value="UniProtKB-KW"/>
</dbReference>
<protein>
    <submittedName>
        <fullName evidence="5">Putative glycosyltranslocase</fullName>
    </submittedName>
</protein>
<dbReference type="AlphaFoldDB" id="A0A146IF44"/>
<dbReference type="Gene3D" id="3.90.550.10">
    <property type="entry name" value="Spore Coat Polysaccharide Biosynthesis Protein SpsA, Chain A"/>
    <property type="match status" value="1"/>
</dbReference>
<comment type="similarity">
    <text evidence="1">Belongs to the glycosyltransferase 2 family.</text>
</comment>
<reference evidence="5" key="1">
    <citation type="journal article" date="2016" name="Front. Microbiol.">
        <title>Six Novel O Genotypes from Shiga Toxin-Producing Escherichia coli.</title>
        <authorList>
            <person name="Iguchi A."/>
            <person name="Iyoda S."/>
            <person name="Seto K."/>
            <person name="Nishii H."/>
            <person name="Ohnishi M."/>
            <person name="Mekata H."/>
            <person name="Ogura Y."/>
            <person name="Hayashi T."/>
        </authorList>
    </citation>
    <scope>NUCLEOTIDE SEQUENCE</scope>
    <source>
        <strain evidence="5">90823</strain>
    </source>
</reference>
<name>A0A146IF44_ECOLX</name>
<dbReference type="Pfam" id="PF00535">
    <property type="entry name" value="Glycos_transf_2"/>
    <property type="match status" value="1"/>
</dbReference>
<dbReference type="SUPFAM" id="SSF53448">
    <property type="entry name" value="Nucleotide-diphospho-sugar transferases"/>
    <property type="match status" value="1"/>
</dbReference>
<dbReference type="InterPro" id="IPR029044">
    <property type="entry name" value="Nucleotide-diphossugar_trans"/>
</dbReference>
<dbReference type="PANTHER" id="PTHR43179">
    <property type="entry name" value="RHAMNOSYLTRANSFERASE WBBL"/>
    <property type="match status" value="1"/>
</dbReference>
<dbReference type="EMBL" id="LC125930">
    <property type="protein sequence ID" value="BAU71609.1"/>
    <property type="molecule type" value="Genomic_DNA"/>
</dbReference>
<keyword evidence="3" id="KW-0808">Transferase</keyword>
<proteinExistence type="inferred from homology"/>
<keyword evidence="2" id="KW-0328">Glycosyltransferase</keyword>
<evidence type="ECO:0000259" key="4">
    <source>
        <dbReference type="Pfam" id="PF00535"/>
    </source>
</evidence>
<accession>A0A146IF44</accession>
<dbReference type="InterPro" id="IPR001173">
    <property type="entry name" value="Glyco_trans_2-like"/>
</dbReference>
<dbReference type="CDD" id="cd02526">
    <property type="entry name" value="GT2_RfbF_like"/>
    <property type="match status" value="1"/>
</dbReference>